<evidence type="ECO:0000313" key="1">
    <source>
        <dbReference type="EMBL" id="KAI3676932.1"/>
    </source>
</evidence>
<proteinExistence type="predicted"/>
<gene>
    <name evidence="1" type="ORF">L1987_86548</name>
</gene>
<dbReference type="Proteomes" id="UP001056120">
    <property type="component" value="Linkage Group LG29"/>
</dbReference>
<protein>
    <submittedName>
        <fullName evidence="1">Uncharacterized protein</fullName>
    </submittedName>
</protein>
<evidence type="ECO:0000313" key="2">
    <source>
        <dbReference type="Proteomes" id="UP001056120"/>
    </source>
</evidence>
<comment type="caution">
    <text evidence="1">The sequence shown here is derived from an EMBL/GenBank/DDBJ whole genome shotgun (WGS) entry which is preliminary data.</text>
</comment>
<keyword evidence="2" id="KW-1185">Reference proteome</keyword>
<reference evidence="1 2" key="2">
    <citation type="journal article" date="2022" name="Mol. Ecol. Resour.">
        <title>The genomes of chicory, endive, great burdock and yacon provide insights into Asteraceae paleo-polyploidization history and plant inulin production.</title>
        <authorList>
            <person name="Fan W."/>
            <person name="Wang S."/>
            <person name="Wang H."/>
            <person name="Wang A."/>
            <person name="Jiang F."/>
            <person name="Liu H."/>
            <person name="Zhao H."/>
            <person name="Xu D."/>
            <person name="Zhang Y."/>
        </authorList>
    </citation>
    <scope>NUCLEOTIDE SEQUENCE [LARGE SCALE GENOMIC DNA]</scope>
    <source>
        <strain evidence="2">cv. Yunnan</strain>
        <tissue evidence="1">Leaves</tissue>
    </source>
</reference>
<dbReference type="EMBL" id="CM042046">
    <property type="protein sequence ID" value="KAI3676932.1"/>
    <property type="molecule type" value="Genomic_DNA"/>
</dbReference>
<sequence>MLKPHVNHRHKSPAPPLLTRGNGGGGSSSGNPTSFLTHNTLAFPVKRHSRRHTGQIKAIARESSTAAGAVKTISLKAVITVQVTVGGFLSNILNLTKGLDDITDLLGKSLLMELVAADTDPKFEVPEDFGSIGAIKIENEHHKEVFVESVVIDGSPIGPITVACESWVHSKFSNPESRVFFVDRLEKYPS</sequence>
<accession>A0ACB8XZM5</accession>
<name>A0ACB8XZM5_9ASTR</name>
<organism evidence="1 2">
    <name type="scientific">Smallanthus sonchifolius</name>
    <dbReference type="NCBI Taxonomy" id="185202"/>
    <lineage>
        <taxon>Eukaryota</taxon>
        <taxon>Viridiplantae</taxon>
        <taxon>Streptophyta</taxon>
        <taxon>Embryophyta</taxon>
        <taxon>Tracheophyta</taxon>
        <taxon>Spermatophyta</taxon>
        <taxon>Magnoliopsida</taxon>
        <taxon>eudicotyledons</taxon>
        <taxon>Gunneridae</taxon>
        <taxon>Pentapetalae</taxon>
        <taxon>asterids</taxon>
        <taxon>campanulids</taxon>
        <taxon>Asterales</taxon>
        <taxon>Asteraceae</taxon>
        <taxon>Asteroideae</taxon>
        <taxon>Heliantheae alliance</taxon>
        <taxon>Millerieae</taxon>
        <taxon>Smallanthus</taxon>
    </lineage>
</organism>
<reference evidence="2" key="1">
    <citation type="journal article" date="2022" name="Mol. Ecol. Resour.">
        <title>The genomes of chicory, endive, great burdock and yacon provide insights into Asteraceae palaeo-polyploidization history and plant inulin production.</title>
        <authorList>
            <person name="Fan W."/>
            <person name="Wang S."/>
            <person name="Wang H."/>
            <person name="Wang A."/>
            <person name="Jiang F."/>
            <person name="Liu H."/>
            <person name="Zhao H."/>
            <person name="Xu D."/>
            <person name="Zhang Y."/>
        </authorList>
    </citation>
    <scope>NUCLEOTIDE SEQUENCE [LARGE SCALE GENOMIC DNA]</scope>
    <source>
        <strain evidence="2">cv. Yunnan</strain>
    </source>
</reference>